<evidence type="ECO:0000313" key="1">
    <source>
        <dbReference type="EMBL" id="MFD2514271.1"/>
    </source>
</evidence>
<gene>
    <name evidence="1" type="ORF">ACFSRY_10370</name>
</gene>
<accession>A0ABW5IKU9</accession>
<comment type="caution">
    <text evidence="1">The sequence shown here is derived from an EMBL/GenBank/DDBJ whole genome shotgun (WGS) entry which is preliminary data.</text>
</comment>
<organism evidence="1 2">
    <name type="scientific">Pontibacter locisalis</name>
    <dbReference type="NCBI Taxonomy" id="1719035"/>
    <lineage>
        <taxon>Bacteria</taxon>
        <taxon>Pseudomonadati</taxon>
        <taxon>Bacteroidota</taxon>
        <taxon>Cytophagia</taxon>
        <taxon>Cytophagales</taxon>
        <taxon>Hymenobacteraceae</taxon>
        <taxon>Pontibacter</taxon>
    </lineage>
</organism>
<evidence type="ECO:0000313" key="2">
    <source>
        <dbReference type="Proteomes" id="UP001597544"/>
    </source>
</evidence>
<dbReference type="Proteomes" id="UP001597544">
    <property type="component" value="Unassembled WGS sequence"/>
</dbReference>
<proteinExistence type="predicted"/>
<name>A0ABW5IKU9_9BACT</name>
<feature type="non-terminal residue" evidence="1">
    <location>
        <position position="63"/>
    </location>
</feature>
<sequence length="63" mass="6877">MEPNSADFLFSQSARGSRLGVLEIFLPVFQGVVRGGGLFSPLPLAERKTFLTFASRFGRDGEV</sequence>
<keyword evidence="2" id="KW-1185">Reference proteome</keyword>
<reference evidence="2" key="1">
    <citation type="journal article" date="2019" name="Int. J. Syst. Evol. Microbiol.">
        <title>The Global Catalogue of Microorganisms (GCM) 10K type strain sequencing project: providing services to taxonomists for standard genome sequencing and annotation.</title>
        <authorList>
            <consortium name="The Broad Institute Genomics Platform"/>
            <consortium name="The Broad Institute Genome Sequencing Center for Infectious Disease"/>
            <person name="Wu L."/>
            <person name="Ma J."/>
        </authorList>
    </citation>
    <scope>NUCLEOTIDE SEQUENCE [LARGE SCALE GENOMIC DNA]</scope>
    <source>
        <strain evidence="2">KCTC 42498</strain>
    </source>
</reference>
<dbReference type="RefSeq" id="WP_377506524.1">
    <property type="nucleotide sequence ID" value="NZ_JBHULU010000015.1"/>
</dbReference>
<protein>
    <submittedName>
        <fullName evidence="1">Uncharacterized protein</fullName>
    </submittedName>
</protein>
<dbReference type="EMBL" id="JBHULU010000015">
    <property type="protein sequence ID" value="MFD2514271.1"/>
    <property type="molecule type" value="Genomic_DNA"/>
</dbReference>